<evidence type="ECO:0000256" key="2">
    <source>
        <dbReference type="ARBA" id="ARBA00006739"/>
    </source>
</evidence>
<comment type="caution">
    <text evidence="6">The sequence shown here is derived from an EMBL/GenBank/DDBJ whole genome shotgun (WGS) entry which is preliminary data.</text>
</comment>
<dbReference type="Pfam" id="PF00535">
    <property type="entry name" value="Glycos_transf_2"/>
    <property type="match status" value="1"/>
</dbReference>
<evidence type="ECO:0000313" key="6">
    <source>
        <dbReference type="EMBL" id="MDO8108559.1"/>
    </source>
</evidence>
<dbReference type="CDD" id="cd02526">
    <property type="entry name" value="GT2_RfbF_like"/>
    <property type="match status" value="1"/>
</dbReference>
<comment type="similarity">
    <text evidence="2">Belongs to the glycosyltransferase 2 family.</text>
</comment>
<dbReference type="Gene3D" id="3.90.550.10">
    <property type="entry name" value="Spore Coat Polysaccharide Biosynthesis Protein SpsA, Chain A"/>
    <property type="match status" value="1"/>
</dbReference>
<evidence type="ECO:0000256" key="3">
    <source>
        <dbReference type="ARBA" id="ARBA00022676"/>
    </source>
</evidence>
<name>A0ABT9DCF6_9CELL</name>
<sequence length="308" mass="33544">MTTVVAVVVTFGPDLELTGTLLRSLSAQVEHVVVVDNGSPDVTGLRDLCARADVRFEPLATNTGIAAAQNVGIAAARDLAATHVLLSDQDSVPAADMVELLLAGLRAAERRGDRPGAVGPVSVDVRSADEVMVYRDSRWGPRRSPCTPDTDGLVEATFLLASGCLIPLDVLDDVGGMNEAWFIDHVDLEWGLRARRRGWTLHAVVAARLDHRLGDRLVRLPGRRQEVHVHSPTRVYYLARNTVLLVRSGLLPVAWRIGYLVWLAKLTAFNALLVPPRWRRARLAVRGVLDGLLRRTGPLRVRPGTGSP</sequence>
<organism evidence="6 7">
    <name type="scientific">Actinotalea lenta</name>
    <dbReference type="NCBI Taxonomy" id="3064654"/>
    <lineage>
        <taxon>Bacteria</taxon>
        <taxon>Bacillati</taxon>
        <taxon>Actinomycetota</taxon>
        <taxon>Actinomycetes</taxon>
        <taxon>Micrococcales</taxon>
        <taxon>Cellulomonadaceae</taxon>
        <taxon>Actinotalea</taxon>
    </lineage>
</organism>
<evidence type="ECO:0000313" key="7">
    <source>
        <dbReference type="Proteomes" id="UP001232536"/>
    </source>
</evidence>
<reference evidence="6 7" key="1">
    <citation type="submission" date="2023-07" db="EMBL/GenBank/DDBJ databases">
        <title>Description of novel actinomycetes strains, isolated from tidal flat sediment.</title>
        <authorList>
            <person name="Lu C."/>
        </authorList>
    </citation>
    <scope>NUCLEOTIDE SEQUENCE [LARGE SCALE GENOMIC DNA]</scope>
    <source>
        <strain evidence="6 7">SYSU T00b441</strain>
    </source>
</reference>
<dbReference type="PANTHER" id="PTHR43179">
    <property type="entry name" value="RHAMNOSYLTRANSFERASE WBBL"/>
    <property type="match status" value="1"/>
</dbReference>
<keyword evidence="4" id="KW-0808">Transferase</keyword>
<dbReference type="InterPro" id="IPR001173">
    <property type="entry name" value="Glyco_trans_2-like"/>
</dbReference>
<gene>
    <name evidence="6" type="ORF">Q6348_15280</name>
</gene>
<dbReference type="SUPFAM" id="SSF53448">
    <property type="entry name" value="Nucleotide-diphospho-sugar transferases"/>
    <property type="match status" value="1"/>
</dbReference>
<dbReference type="RefSeq" id="WP_304602340.1">
    <property type="nucleotide sequence ID" value="NZ_JAUQYP010000002.1"/>
</dbReference>
<proteinExistence type="inferred from homology"/>
<evidence type="ECO:0000256" key="4">
    <source>
        <dbReference type="ARBA" id="ARBA00022679"/>
    </source>
</evidence>
<feature type="domain" description="Glycosyltransferase 2-like" evidence="5">
    <location>
        <begin position="19"/>
        <end position="107"/>
    </location>
</feature>
<comment type="pathway">
    <text evidence="1">Cell wall biogenesis; cell wall polysaccharide biosynthesis.</text>
</comment>
<keyword evidence="7" id="KW-1185">Reference proteome</keyword>
<dbReference type="EMBL" id="JAUQYP010000002">
    <property type="protein sequence ID" value="MDO8108559.1"/>
    <property type="molecule type" value="Genomic_DNA"/>
</dbReference>
<accession>A0ABT9DCF6</accession>
<keyword evidence="3" id="KW-0328">Glycosyltransferase</keyword>
<evidence type="ECO:0000259" key="5">
    <source>
        <dbReference type="Pfam" id="PF00535"/>
    </source>
</evidence>
<dbReference type="InterPro" id="IPR029044">
    <property type="entry name" value="Nucleotide-diphossugar_trans"/>
</dbReference>
<protein>
    <submittedName>
        <fullName evidence="6">Glycosyltransferase family 2 protein</fullName>
    </submittedName>
</protein>
<evidence type="ECO:0000256" key="1">
    <source>
        <dbReference type="ARBA" id="ARBA00004776"/>
    </source>
</evidence>
<dbReference type="PANTHER" id="PTHR43179:SF12">
    <property type="entry name" value="GALACTOFURANOSYLTRANSFERASE GLFT2"/>
    <property type="match status" value="1"/>
</dbReference>
<dbReference type="Proteomes" id="UP001232536">
    <property type="component" value="Unassembled WGS sequence"/>
</dbReference>